<reference evidence="2" key="1">
    <citation type="submission" date="2022-11" db="UniProtKB">
        <authorList>
            <consortium name="WormBaseParasite"/>
        </authorList>
    </citation>
    <scope>IDENTIFICATION</scope>
</reference>
<protein>
    <submittedName>
        <fullName evidence="2">Uncharacterized protein</fullName>
    </submittedName>
</protein>
<name>A0AC35G4Q3_9BILA</name>
<evidence type="ECO:0000313" key="1">
    <source>
        <dbReference type="Proteomes" id="UP000887580"/>
    </source>
</evidence>
<proteinExistence type="predicted"/>
<organism evidence="1 2">
    <name type="scientific">Panagrolaimus sp. PS1159</name>
    <dbReference type="NCBI Taxonomy" id="55785"/>
    <lineage>
        <taxon>Eukaryota</taxon>
        <taxon>Metazoa</taxon>
        <taxon>Ecdysozoa</taxon>
        <taxon>Nematoda</taxon>
        <taxon>Chromadorea</taxon>
        <taxon>Rhabditida</taxon>
        <taxon>Tylenchina</taxon>
        <taxon>Panagrolaimomorpha</taxon>
        <taxon>Panagrolaimoidea</taxon>
        <taxon>Panagrolaimidae</taxon>
        <taxon>Panagrolaimus</taxon>
    </lineage>
</organism>
<evidence type="ECO:0000313" key="2">
    <source>
        <dbReference type="WBParaSite" id="PS1159_v2.g24015.t1"/>
    </source>
</evidence>
<sequence>MASTLSMIIIIVLIIVTFTCAAPVYYYDSGSVYQNSINNYPSYTNPINYNYNRYSAISGNSPGSSSWDNSIVSHILF</sequence>
<accession>A0AC35G4Q3</accession>
<dbReference type="Proteomes" id="UP000887580">
    <property type="component" value="Unplaced"/>
</dbReference>
<dbReference type="WBParaSite" id="PS1159_v2.g24015.t1">
    <property type="protein sequence ID" value="PS1159_v2.g24015.t1"/>
    <property type="gene ID" value="PS1159_v2.g24015"/>
</dbReference>